<dbReference type="InterPro" id="IPR004563">
    <property type="entry name" value="Apolipo_AcylTrfase"/>
</dbReference>
<keyword evidence="3 9" id="KW-1003">Cell membrane</keyword>
<dbReference type="AlphaFoldDB" id="A0A4R3MHS9"/>
<dbReference type="EC" id="2.3.1.269" evidence="9"/>
<feature type="transmembrane region" description="Helical" evidence="9">
    <location>
        <begin position="41"/>
        <end position="59"/>
    </location>
</feature>
<feature type="transmembrane region" description="Helical" evidence="9">
    <location>
        <begin position="172"/>
        <end position="194"/>
    </location>
</feature>
<dbReference type="InterPro" id="IPR036526">
    <property type="entry name" value="C-N_Hydrolase_sf"/>
</dbReference>
<evidence type="ECO:0000256" key="8">
    <source>
        <dbReference type="ARBA" id="ARBA00023315"/>
    </source>
</evidence>
<dbReference type="CDD" id="cd07571">
    <property type="entry name" value="ALP_N-acyl_transferase"/>
    <property type="match status" value="1"/>
</dbReference>
<dbReference type="InterPro" id="IPR045378">
    <property type="entry name" value="LNT_N"/>
</dbReference>
<dbReference type="PANTHER" id="PTHR38686">
    <property type="entry name" value="APOLIPOPROTEIN N-ACYLTRANSFERASE"/>
    <property type="match status" value="1"/>
</dbReference>
<dbReference type="PROSITE" id="PS50263">
    <property type="entry name" value="CN_HYDROLASE"/>
    <property type="match status" value="1"/>
</dbReference>
<evidence type="ECO:0000256" key="7">
    <source>
        <dbReference type="ARBA" id="ARBA00023136"/>
    </source>
</evidence>
<dbReference type="UniPathway" id="UPA00666"/>
<name>A0A4R3MHS9_9HYPH</name>
<dbReference type="Pfam" id="PF00795">
    <property type="entry name" value="CN_hydrolase"/>
    <property type="match status" value="1"/>
</dbReference>
<keyword evidence="4 9" id="KW-0808">Transferase</keyword>
<comment type="function">
    <text evidence="9">Catalyzes the phospholipid dependent N-acylation of the N-terminal cysteine of apolipoprotein, the last step in lipoprotein maturation.</text>
</comment>
<protein>
    <recommendedName>
        <fullName evidence="9">Apolipoprotein N-acyltransferase</fullName>
        <shortName evidence="9">ALP N-acyltransferase</shortName>
        <ecNumber evidence="9">2.3.1.269</ecNumber>
    </recommendedName>
</protein>
<dbReference type="GO" id="GO:0016410">
    <property type="term" value="F:N-acyltransferase activity"/>
    <property type="evidence" value="ECO:0007669"/>
    <property type="project" value="UniProtKB-UniRule"/>
</dbReference>
<evidence type="ECO:0000313" key="12">
    <source>
        <dbReference type="Proteomes" id="UP000295678"/>
    </source>
</evidence>
<organism evidence="11 12">
    <name type="scientific">Tepidamorphus gemmatus</name>
    <dbReference type="NCBI Taxonomy" id="747076"/>
    <lineage>
        <taxon>Bacteria</taxon>
        <taxon>Pseudomonadati</taxon>
        <taxon>Pseudomonadota</taxon>
        <taxon>Alphaproteobacteria</taxon>
        <taxon>Hyphomicrobiales</taxon>
        <taxon>Tepidamorphaceae</taxon>
        <taxon>Tepidamorphus</taxon>
    </lineage>
</organism>
<dbReference type="GO" id="GO:0042158">
    <property type="term" value="P:lipoprotein biosynthetic process"/>
    <property type="evidence" value="ECO:0007669"/>
    <property type="project" value="UniProtKB-UniRule"/>
</dbReference>
<evidence type="ECO:0000256" key="4">
    <source>
        <dbReference type="ARBA" id="ARBA00022679"/>
    </source>
</evidence>
<gene>
    <name evidence="9" type="primary">lnt</name>
    <name evidence="11" type="ORF">EDC22_103290</name>
</gene>
<comment type="catalytic activity">
    <reaction evidence="9">
        <text>N-terminal S-1,2-diacyl-sn-glyceryl-L-cysteinyl-[lipoprotein] + a glycerophospholipid = N-acyl-S-1,2-diacyl-sn-glyceryl-L-cysteinyl-[lipoprotein] + a 2-acyl-sn-glycero-3-phospholipid + H(+)</text>
        <dbReference type="Rhea" id="RHEA:48228"/>
        <dbReference type="Rhea" id="RHEA-COMP:14681"/>
        <dbReference type="Rhea" id="RHEA-COMP:14684"/>
        <dbReference type="ChEBI" id="CHEBI:15378"/>
        <dbReference type="ChEBI" id="CHEBI:136912"/>
        <dbReference type="ChEBI" id="CHEBI:140656"/>
        <dbReference type="ChEBI" id="CHEBI:140657"/>
        <dbReference type="ChEBI" id="CHEBI:140660"/>
        <dbReference type="EC" id="2.3.1.269"/>
    </reaction>
</comment>
<comment type="caution">
    <text evidence="11">The sequence shown here is derived from an EMBL/GenBank/DDBJ whole genome shotgun (WGS) entry which is preliminary data.</text>
</comment>
<evidence type="ECO:0000256" key="1">
    <source>
        <dbReference type="ARBA" id="ARBA00004651"/>
    </source>
</evidence>
<dbReference type="Gene3D" id="3.60.110.10">
    <property type="entry name" value="Carbon-nitrogen hydrolase"/>
    <property type="match status" value="1"/>
</dbReference>
<dbReference type="GO" id="GO:0005886">
    <property type="term" value="C:plasma membrane"/>
    <property type="evidence" value="ECO:0007669"/>
    <property type="project" value="UniProtKB-SubCell"/>
</dbReference>
<dbReference type="InterPro" id="IPR003010">
    <property type="entry name" value="C-N_Hydrolase"/>
</dbReference>
<dbReference type="HAMAP" id="MF_01148">
    <property type="entry name" value="Lnt"/>
    <property type="match status" value="1"/>
</dbReference>
<evidence type="ECO:0000256" key="3">
    <source>
        <dbReference type="ARBA" id="ARBA00022475"/>
    </source>
</evidence>
<keyword evidence="12" id="KW-1185">Reference proteome</keyword>
<keyword evidence="6 9" id="KW-1133">Transmembrane helix</keyword>
<evidence type="ECO:0000256" key="9">
    <source>
        <dbReference type="HAMAP-Rule" id="MF_01148"/>
    </source>
</evidence>
<comment type="similarity">
    <text evidence="2 9">Belongs to the CN hydrolase family. Apolipoprotein N-acyltransferase subfamily.</text>
</comment>
<dbReference type="Proteomes" id="UP000295678">
    <property type="component" value="Unassembled WGS sequence"/>
</dbReference>
<evidence type="ECO:0000256" key="5">
    <source>
        <dbReference type="ARBA" id="ARBA00022692"/>
    </source>
</evidence>
<comment type="pathway">
    <text evidence="9">Protein modification; lipoprotein biosynthesis (N-acyl transfer).</text>
</comment>
<feature type="transmembrane region" description="Helical" evidence="9">
    <location>
        <begin position="137"/>
        <end position="160"/>
    </location>
</feature>
<accession>A0A4R3MHS9</accession>
<feature type="transmembrane region" description="Helical" evidence="9">
    <location>
        <begin position="66"/>
        <end position="90"/>
    </location>
</feature>
<evidence type="ECO:0000313" key="11">
    <source>
        <dbReference type="EMBL" id="TCT11977.1"/>
    </source>
</evidence>
<dbReference type="OrthoDB" id="9804277at2"/>
<evidence type="ECO:0000259" key="10">
    <source>
        <dbReference type="PROSITE" id="PS50263"/>
    </source>
</evidence>
<feature type="transmembrane region" description="Helical" evidence="9">
    <location>
        <begin position="508"/>
        <end position="527"/>
    </location>
</feature>
<feature type="transmembrane region" description="Helical" evidence="9">
    <location>
        <begin position="102"/>
        <end position="125"/>
    </location>
</feature>
<keyword evidence="7 9" id="KW-0472">Membrane</keyword>
<dbReference type="SUPFAM" id="SSF56317">
    <property type="entry name" value="Carbon-nitrogen hydrolase"/>
    <property type="match status" value="1"/>
</dbReference>
<evidence type="ECO:0000256" key="2">
    <source>
        <dbReference type="ARBA" id="ARBA00010065"/>
    </source>
</evidence>
<comment type="subcellular location">
    <subcellularLocation>
        <location evidence="1 9">Cell membrane</location>
        <topology evidence="1 9">Multi-pass membrane protein</topology>
    </subcellularLocation>
</comment>
<feature type="domain" description="CN hydrolase" evidence="10">
    <location>
        <begin position="246"/>
        <end position="499"/>
    </location>
</feature>
<proteinExistence type="inferred from homology"/>
<dbReference type="Pfam" id="PF20154">
    <property type="entry name" value="LNT_N"/>
    <property type="match status" value="1"/>
</dbReference>
<dbReference type="NCBIfam" id="TIGR00546">
    <property type="entry name" value="lnt"/>
    <property type="match status" value="1"/>
</dbReference>
<evidence type="ECO:0000256" key="6">
    <source>
        <dbReference type="ARBA" id="ARBA00022989"/>
    </source>
</evidence>
<dbReference type="PANTHER" id="PTHR38686:SF1">
    <property type="entry name" value="APOLIPOPROTEIN N-ACYLTRANSFERASE"/>
    <property type="match status" value="1"/>
</dbReference>
<keyword evidence="8 9" id="KW-0012">Acyltransferase</keyword>
<dbReference type="RefSeq" id="WP_132805861.1">
    <property type="nucleotide sequence ID" value="NZ_SMAK01000003.1"/>
</dbReference>
<keyword evidence="11" id="KW-0449">Lipoprotein</keyword>
<reference evidence="11 12" key="1">
    <citation type="submission" date="2019-03" db="EMBL/GenBank/DDBJ databases">
        <title>Genomic Encyclopedia of Type Strains, Phase IV (KMG-IV): sequencing the most valuable type-strain genomes for metagenomic binning, comparative biology and taxonomic classification.</title>
        <authorList>
            <person name="Goeker M."/>
        </authorList>
    </citation>
    <scope>NUCLEOTIDE SEQUENCE [LARGE SCALE GENOMIC DNA]</scope>
    <source>
        <strain evidence="11 12">DSM 19345</strain>
    </source>
</reference>
<keyword evidence="5 9" id="KW-0812">Transmembrane</keyword>
<sequence>MLEGIASRFTVSWGWRRALIALVAGGASALAMPPYDLFPILFLTFPVLVWLIDGTVATARTGRLGAVLAAAGVGWCFGFGYFLAGLWWIGRAFLVDADVFGWMMPFAVAALPAGLALFTAAGMALARLLWREGPRRIFAFALGLALADIARGHVLTGFPWNLFGYALAVTPAMMQAASLIGVYGLTVLAGFVFASPAALVGSGGRLARAGLPVAALAILAGLAGFGTWRLARADVAMVDGLRLRIVQPAIEQSRKWLPEHRNEIFADYLALSDVATSPDTMGIADIDILIWPESALPFLFEMEPAALPAIAALLPDRTTLVTGMQRIERDPSVPQGYRLYNSILVVDHAGTIVDAYDKVRLVPFGEFLPFAELLESIGLEPLTRVAGGFTAGAVARTMQAGPAPRFVPLVCYEAIFPGAVVPPGERPGWILNVTNDGWFGNTAGPWQHLRQARIRAVEEGLPLVRAANTGISAVIDPYGRMQRRLDLGVRGVIDSALPRPLPPTICSVWGNIFVISGLAAFALFAFMPFPRKQGFAIPVE</sequence>
<feature type="transmembrane region" description="Helical" evidence="9">
    <location>
        <begin position="206"/>
        <end position="228"/>
    </location>
</feature>
<dbReference type="EMBL" id="SMAK01000003">
    <property type="protein sequence ID" value="TCT11977.1"/>
    <property type="molecule type" value="Genomic_DNA"/>
</dbReference>